<evidence type="ECO:0000256" key="1">
    <source>
        <dbReference type="SAM" id="Phobius"/>
    </source>
</evidence>
<accession>A0A9Q9R9Y4</accession>
<proteinExistence type="predicted"/>
<keyword evidence="1" id="KW-0472">Membrane</keyword>
<dbReference type="Proteomes" id="UP000760494">
    <property type="component" value="Unassembled WGS sequence"/>
</dbReference>
<keyword evidence="1" id="KW-1133">Transmembrane helix</keyword>
<reference evidence="2" key="1">
    <citation type="submission" date="2019-05" db="EMBL/GenBank/DDBJ databases">
        <authorList>
            <person name="Piombo E."/>
        </authorList>
    </citation>
    <scope>NUCLEOTIDE SEQUENCE</scope>
    <source>
        <strain evidence="2">C2S</strain>
    </source>
</reference>
<organism evidence="2 3">
    <name type="scientific">Fusarium fujikuroi</name>
    <name type="common">Bakanae and foot rot disease fungus</name>
    <name type="synonym">Gibberella fujikuroi</name>
    <dbReference type="NCBI Taxonomy" id="5127"/>
    <lineage>
        <taxon>Eukaryota</taxon>
        <taxon>Fungi</taxon>
        <taxon>Dikarya</taxon>
        <taxon>Ascomycota</taxon>
        <taxon>Pezizomycotina</taxon>
        <taxon>Sordariomycetes</taxon>
        <taxon>Hypocreomycetidae</taxon>
        <taxon>Hypocreales</taxon>
        <taxon>Nectriaceae</taxon>
        <taxon>Fusarium</taxon>
        <taxon>Fusarium fujikuroi species complex</taxon>
    </lineage>
</organism>
<dbReference type="EMBL" id="CABFJX010000002">
    <property type="protein sequence ID" value="VTT56251.1"/>
    <property type="molecule type" value="Genomic_DNA"/>
</dbReference>
<evidence type="ECO:0000313" key="2">
    <source>
        <dbReference type="EMBL" id="VTT56251.1"/>
    </source>
</evidence>
<dbReference type="AlphaFoldDB" id="A0A9Q9R9Y4"/>
<protein>
    <submittedName>
        <fullName evidence="2">Uncharacterized protein</fullName>
    </submittedName>
</protein>
<feature type="transmembrane region" description="Helical" evidence="1">
    <location>
        <begin position="6"/>
        <end position="29"/>
    </location>
</feature>
<evidence type="ECO:0000313" key="3">
    <source>
        <dbReference type="Proteomes" id="UP000760494"/>
    </source>
</evidence>
<gene>
    <name evidence="2" type="ORF">C2S_3105</name>
</gene>
<comment type="caution">
    <text evidence="2">The sequence shown here is derived from an EMBL/GenBank/DDBJ whole genome shotgun (WGS) entry which is preliminary data.</text>
</comment>
<keyword evidence="1" id="KW-0812">Transmembrane</keyword>
<sequence length="84" mass="9421">MAMPPEIIVAIVGVLVNVPTFILVFWHCFRRRLPSNSGRNFAITEGTVTLQSPTLHPRRLTFDTQYAVAFPCTLPLINVSTPRL</sequence>
<name>A0A9Q9R9Y4_FUSFU</name>